<evidence type="ECO:0000256" key="8">
    <source>
        <dbReference type="ARBA" id="ARBA00038165"/>
    </source>
</evidence>
<keyword evidence="4 9" id="KW-0238">DNA-binding</keyword>
<evidence type="ECO:0000313" key="14">
    <source>
        <dbReference type="WBParaSite" id="L893_g19514.t1"/>
    </source>
</evidence>
<dbReference type="Proteomes" id="UP000095287">
    <property type="component" value="Unplaced"/>
</dbReference>
<reference evidence="14" key="1">
    <citation type="submission" date="2016-11" db="UniProtKB">
        <authorList>
            <consortium name="WormBaseParasite"/>
        </authorList>
    </citation>
    <scope>IDENTIFICATION</scope>
</reference>
<comment type="subcellular location">
    <subcellularLocation>
        <location evidence="1 9 10">Nucleus</location>
    </subcellularLocation>
</comment>
<keyword evidence="13" id="KW-1185">Reference proteome</keyword>
<dbReference type="GO" id="GO:0005634">
    <property type="term" value="C:nucleus"/>
    <property type="evidence" value="ECO:0007669"/>
    <property type="project" value="UniProtKB-SubCell"/>
</dbReference>
<evidence type="ECO:0000256" key="10">
    <source>
        <dbReference type="RuleBase" id="RU000682"/>
    </source>
</evidence>
<dbReference type="GO" id="GO:0000977">
    <property type="term" value="F:RNA polymerase II transcription regulatory region sequence-specific DNA binding"/>
    <property type="evidence" value="ECO:0007669"/>
    <property type="project" value="TreeGrafter"/>
</dbReference>
<dbReference type="InterPro" id="IPR001356">
    <property type="entry name" value="HD"/>
</dbReference>
<evidence type="ECO:0000256" key="6">
    <source>
        <dbReference type="ARBA" id="ARBA00023163"/>
    </source>
</evidence>
<keyword evidence="2" id="KW-0217">Developmental protein</keyword>
<feature type="region of interest" description="Disordered" evidence="11">
    <location>
        <begin position="221"/>
        <end position="260"/>
    </location>
</feature>
<dbReference type="InterPro" id="IPR017970">
    <property type="entry name" value="Homeobox_CS"/>
</dbReference>
<feature type="region of interest" description="Disordered" evidence="11">
    <location>
        <begin position="387"/>
        <end position="431"/>
    </location>
</feature>
<accession>A0A1I7YTC8</accession>
<keyword evidence="6" id="KW-0804">Transcription</keyword>
<dbReference type="InterPro" id="IPR020479">
    <property type="entry name" value="HD_metazoa"/>
</dbReference>
<evidence type="ECO:0000256" key="11">
    <source>
        <dbReference type="SAM" id="MobiDB-lite"/>
    </source>
</evidence>
<dbReference type="CDD" id="cd00086">
    <property type="entry name" value="homeodomain"/>
    <property type="match status" value="1"/>
</dbReference>
<dbReference type="Gene3D" id="1.10.10.60">
    <property type="entry name" value="Homeodomain-like"/>
    <property type="match status" value="1"/>
</dbReference>
<dbReference type="WBParaSite" id="L893_g19514.t1">
    <property type="protein sequence ID" value="L893_g19514.t1"/>
    <property type="gene ID" value="L893_g19514"/>
</dbReference>
<feature type="compositionally biased region" description="Basic and acidic residues" evidence="11">
    <location>
        <begin position="226"/>
        <end position="247"/>
    </location>
</feature>
<dbReference type="GO" id="GO:0000981">
    <property type="term" value="F:DNA-binding transcription factor activity, RNA polymerase II-specific"/>
    <property type="evidence" value="ECO:0007669"/>
    <property type="project" value="InterPro"/>
</dbReference>
<dbReference type="PANTHER" id="PTHR46110:SF3">
    <property type="entry name" value="HOMEOBOX PROTEIN HMX"/>
    <property type="match status" value="1"/>
</dbReference>
<evidence type="ECO:0000256" key="3">
    <source>
        <dbReference type="ARBA" id="ARBA00023015"/>
    </source>
</evidence>
<evidence type="ECO:0000256" key="1">
    <source>
        <dbReference type="ARBA" id="ARBA00004123"/>
    </source>
</evidence>
<sequence length="563" mass="61682">MLFPGRPLAFFNLAHAACEVRIVFFRHNTGTSPERRLILRTFGRSSHWEQSSPLPSQEDTAPEVLCLRTEPSGTGSPLRNDHLDSSTSLSPACTQTAPPFCLWHEGLRTCFWEAMDTERINVPDMVFADPDTLLQFISLDGPLTGALLAKLQQSIRLNRVQSDDFCSVVIKINQKRRPSDADTDCESSSGISSTNGSNGAPSPPALASKSRFSILDILNANAPSENSREHKGYREKEKTDEDFKDDLNSGQGREGNVMKTADRPSVEMLATWNHLLAQSLQARGMHLSGFLPGWVQPDVGGFGVPSASPSDFFASSSPQQTAAFLAQLQARQNQLQSANDKAFDLSVSGANSSLHNALPSTPQMLQGHEVHCDTRNAETSREQIDNLSNRTSLNASPVDSECEENGDKGSDDDTLQFGGDSSAANRKKKTRTVFSRQQVSHLEMMFDMKRYLSSQERANLAQTLHLTETQVKIWFQNRRNKWKRQSVTDVDASPMQLSSSANLFAHGIGNPTDRLVMHPTAITQANTTPVTLQQSFLPSVGSPSVDHATAAAVAKLFCGYAAM</sequence>
<keyword evidence="3" id="KW-0805">Transcription regulation</keyword>
<evidence type="ECO:0000256" key="9">
    <source>
        <dbReference type="PROSITE-ProRule" id="PRU00108"/>
    </source>
</evidence>
<proteinExistence type="inferred from homology"/>
<dbReference type="AlphaFoldDB" id="A0A1I7YTC8"/>
<dbReference type="PROSITE" id="PS50071">
    <property type="entry name" value="HOMEOBOX_2"/>
    <property type="match status" value="1"/>
</dbReference>
<dbReference type="InterPro" id="IPR051300">
    <property type="entry name" value="HMX_Homeobox_TF"/>
</dbReference>
<feature type="region of interest" description="Disordered" evidence="11">
    <location>
        <begin position="177"/>
        <end position="205"/>
    </location>
</feature>
<dbReference type="PROSITE" id="PS00027">
    <property type="entry name" value="HOMEOBOX_1"/>
    <property type="match status" value="1"/>
</dbReference>
<dbReference type="Pfam" id="PF00046">
    <property type="entry name" value="Homeodomain"/>
    <property type="match status" value="1"/>
</dbReference>
<feature type="domain" description="Homeobox" evidence="12">
    <location>
        <begin position="425"/>
        <end position="485"/>
    </location>
</feature>
<keyword evidence="7 9" id="KW-0539">Nucleus</keyword>
<name>A0A1I7YTC8_9BILA</name>
<evidence type="ECO:0000259" key="12">
    <source>
        <dbReference type="PROSITE" id="PS50071"/>
    </source>
</evidence>
<feature type="DNA-binding region" description="Homeobox" evidence="9">
    <location>
        <begin position="427"/>
        <end position="486"/>
    </location>
</feature>
<evidence type="ECO:0000256" key="5">
    <source>
        <dbReference type="ARBA" id="ARBA00023155"/>
    </source>
</evidence>
<organism evidence="13 14">
    <name type="scientific">Steinernema glaseri</name>
    <dbReference type="NCBI Taxonomy" id="37863"/>
    <lineage>
        <taxon>Eukaryota</taxon>
        <taxon>Metazoa</taxon>
        <taxon>Ecdysozoa</taxon>
        <taxon>Nematoda</taxon>
        <taxon>Chromadorea</taxon>
        <taxon>Rhabditida</taxon>
        <taxon>Tylenchina</taxon>
        <taxon>Panagrolaimomorpha</taxon>
        <taxon>Strongyloidoidea</taxon>
        <taxon>Steinernematidae</taxon>
        <taxon>Steinernema</taxon>
    </lineage>
</organism>
<evidence type="ECO:0000256" key="7">
    <source>
        <dbReference type="ARBA" id="ARBA00023242"/>
    </source>
</evidence>
<evidence type="ECO:0000256" key="2">
    <source>
        <dbReference type="ARBA" id="ARBA00022473"/>
    </source>
</evidence>
<dbReference type="SUPFAM" id="SSF46689">
    <property type="entry name" value="Homeodomain-like"/>
    <property type="match status" value="1"/>
</dbReference>
<dbReference type="InterPro" id="IPR009057">
    <property type="entry name" value="Homeodomain-like_sf"/>
</dbReference>
<comment type="similarity">
    <text evidence="8">Belongs to the HMX homeobox family.</text>
</comment>
<dbReference type="PANTHER" id="PTHR46110">
    <property type="entry name" value="HOMEOBOX PROTEIN HMX"/>
    <property type="match status" value="1"/>
</dbReference>
<dbReference type="PRINTS" id="PR00024">
    <property type="entry name" value="HOMEOBOX"/>
</dbReference>
<feature type="region of interest" description="Disordered" evidence="11">
    <location>
        <begin position="68"/>
        <end position="90"/>
    </location>
</feature>
<protein>
    <submittedName>
        <fullName evidence="14">Homeobox domain-containing protein</fullName>
    </submittedName>
</protein>
<dbReference type="SMART" id="SM00389">
    <property type="entry name" value="HOX"/>
    <property type="match status" value="1"/>
</dbReference>
<feature type="compositionally biased region" description="Polar residues" evidence="11">
    <location>
        <begin position="387"/>
        <end position="397"/>
    </location>
</feature>
<feature type="compositionally biased region" description="Low complexity" evidence="11">
    <location>
        <begin position="187"/>
        <end position="199"/>
    </location>
</feature>
<keyword evidence="5 9" id="KW-0371">Homeobox</keyword>
<evidence type="ECO:0000256" key="4">
    <source>
        <dbReference type="ARBA" id="ARBA00023125"/>
    </source>
</evidence>
<evidence type="ECO:0000313" key="13">
    <source>
        <dbReference type="Proteomes" id="UP000095287"/>
    </source>
</evidence>
<dbReference type="FunFam" id="1.10.10.60:FF:000053">
    <property type="entry name" value="H6 family homeobox 2"/>
    <property type="match status" value="1"/>
</dbReference>